<dbReference type="Proteomes" id="UP000605990">
    <property type="component" value="Unassembled WGS sequence"/>
</dbReference>
<accession>A0ABR7J189</accession>
<dbReference type="RefSeq" id="WP_166125581.1">
    <property type="nucleotide sequence ID" value="NZ_JAANOQ010000002.1"/>
</dbReference>
<dbReference type="Gene3D" id="2.40.160.60">
    <property type="entry name" value="Outer membrane protein transport protein (OMPP1/FadL/TodX)"/>
    <property type="match status" value="1"/>
</dbReference>
<evidence type="ECO:0000256" key="1">
    <source>
        <dbReference type="SAM" id="SignalP"/>
    </source>
</evidence>
<evidence type="ECO:0000313" key="2">
    <source>
        <dbReference type="EMBL" id="MBC5835836.1"/>
    </source>
</evidence>
<keyword evidence="1" id="KW-0732">Signal</keyword>
<keyword evidence="3" id="KW-1185">Reference proteome</keyword>
<name>A0ABR7J189_9FLAO</name>
<organism evidence="2 3">
    <name type="scientific">Flavobacterium bernardetii</name>
    <dbReference type="NCBI Taxonomy" id="2813823"/>
    <lineage>
        <taxon>Bacteria</taxon>
        <taxon>Pseudomonadati</taxon>
        <taxon>Bacteroidota</taxon>
        <taxon>Flavobacteriia</taxon>
        <taxon>Flavobacteriales</taxon>
        <taxon>Flavobacteriaceae</taxon>
        <taxon>Flavobacterium</taxon>
    </lineage>
</organism>
<comment type="caution">
    <text evidence="2">The sequence shown here is derived from an EMBL/GenBank/DDBJ whole genome shotgun (WGS) entry which is preliminary data.</text>
</comment>
<protein>
    <recommendedName>
        <fullName evidence="4">Long-subunit fatty acid transport protein</fullName>
    </recommendedName>
</protein>
<sequence length="417" mass="45452">MIKKIALIVTILLANFGFAQENTPSPYSFYGIGSTKFKGTNDIVNTGGISVYSDSTHINVLNPASFSNQIVTTFQVGLTSSFYKLNSASNTEKAQKSTFDYLIMGFPVSKKLGVSVGLLPQSSVGYRFVNDNRLGDNTISRYMGRGGVSKVYLGSGYKINSKFSVGLDVQYLFGTINTESQKFENKVQLGTREINESSLSGVAFNAGFIYNTKLNSKLNFTSSLVYSPEAKLTSDNKRYISLISLSDNGTAVPVTLDTELNVVDTNLNVPSKLAIGAGVGNRKWFVGGDITFSGTGSQINRFDNYSNVSYENATRVAIGGFIIPKFDSYNSYLARITYRGGFKFENTGLVINNSAIKDRSATLGFGFPITGSFSSLNVGAEYGTRGTTSNGLVKEDYFSINIGLIFNDKWFRKTLYN</sequence>
<reference evidence="2 3" key="1">
    <citation type="submission" date="2020-08" db="EMBL/GenBank/DDBJ databases">
        <title>Description of novel Flavobacterium F-408 isolate.</title>
        <authorList>
            <person name="Saticioglu I.B."/>
            <person name="Duman M."/>
            <person name="Altun S."/>
        </authorList>
    </citation>
    <scope>NUCLEOTIDE SEQUENCE [LARGE SCALE GENOMIC DNA]</scope>
    <source>
        <strain evidence="2 3">F-408</strain>
    </source>
</reference>
<dbReference type="EMBL" id="JACRUN010000008">
    <property type="protein sequence ID" value="MBC5835836.1"/>
    <property type="molecule type" value="Genomic_DNA"/>
</dbReference>
<gene>
    <name evidence="2" type="ORF">H8R27_13150</name>
</gene>
<feature type="chain" id="PRO_5046736085" description="Long-subunit fatty acid transport protein" evidence="1">
    <location>
        <begin position="20"/>
        <end position="417"/>
    </location>
</feature>
<proteinExistence type="predicted"/>
<evidence type="ECO:0008006" key="4">
    <source>
        <dbReference type="Google" id="ProtNLM"/>
    </source>
</evidence>
<evidence type="ECO:0000313" key="3">
    <source>
        <dbReference type="Proteomes" id="UP000605990"/>
    </source>
</evidence>
<feature type="signal peptide" evidence="1">
    <location>
        <begin position="1"/>
        <end position="19"/>
    </location>
</feature>